<dbReference type="EMBL" id="JRQD01000001">
    <property type="protein sequence ID" value="KGM07993.1"/>
    <property type="molecule type" value="Genomic_DNA"/>
</dbReference>
<dbReference type="HAMAP" id="MF_00233">
    <property type="entry name" value="LolB"/>
    <property type="match status" value="1"/>
</dbReference>
<dbReference type="Proteomes" id="UP000029999">
    <property type="component" value="Unassembled WGS sequence"/>
</dbReference>
<accession>A0A0A0BHI4</accession>
<sequence length="199" mass="22748">MRKLLLLSLIVFTSGCTPFWQQKPTQSADVLWQQRLVQQAELTHWAFKGRTAITQGQEGWNAGIKWEEQHEQFHIKLFGPFSQGGVALDGDQQEVTLTLDDGETMTAATPEQLLAEAMGWLLPVSALRDWVRGVPYSQAAIENKQLDEQGRLTLLKQAGWTIEFLRYMPFETYSMPSKVFMKHPDLSVRLVVTDWSRPK</sequence>
<keyword evidence="6 13" id="KW-0732">Signal</keyword>
<evidence type="ECO:0000256" key="6">
    <source>
        <dbReference type="ARBA" id="ARBA00022729"/>
    </source>
</evidence>
<evidence type="ECO:0000256" key="10">
    <source>
        <dbReference type="ARBA" id="ARBA00023186"/>
    </source>
</evidence>
<keyword evidence="10 13" id="KW-0143">Chaperone</keyword>
<organism evidence="14 15">
    <name type="scientific">Methylophaga thiooxydans</name>
    <dbReference type="NCBI Taxonomy" id="392484"/>
    <lineage>
        <taxon>Bacteria</taxon>
        <taxon>Pseudomonadati</taxon>
        <taxon>Pseudomonadota</taxon>
        <taxon>Gammaproteobacteria</taxon>
        <taxon>Thiotrichales</taxon>
        <taxon>Piscirickettsiaceae</taxon>
        <taxon>Methylophaga</taxon>
    </lineage>
</organism>
<gene>
    <name evidence="13" type="primary">lolB</name>
    <name evidence="14" type="ORF">LP43_0412</name>
</gene>
<dbReference type="Gene3D" id="2.50.20.10">
    <property type="entry name" value="Lipoprotein localisation LolA/LolB/LppX"/>
    <property type="match status" value="1"/>
</dbReference>
<protein>
    <recommendedName>
        <fullName evidence="4 13">Outer-membrane lipoprotein LolB</fullName>
    </recommendedName>
</protein>
<comment type="subcellular location">
    <subcellularLocation>
        <location evidence="1 13">Cell outer membrane</location>
        <topology evidence="1 13">Lipid-anchor</topology>
    </subcellularLocation>
</comment>
<comment type="similarity">
    <text evidence="2 13">Belongs to the LolB family.</text>
</comment>
<evidence type="ECO:0000313" key="15">
    <source>
        <dbReference type="Proteomes" id="UP000029999"/>
    </source>
</evidence>
<comment type="function">
    <text evidence="13">Plays a critical role in the incorporation of lipoproteins in the outer membrane after they are released by the LolA protein.</text>
</comment>
<evidence type="ECO:0000256" key="1">
    <source>
        <dbReference type="ARBA" id="ARBA00004459"/>
    </source>
</evidence>
<comment type="subunit">
    <text evidence="3 13">Monomer.</text>
</comment>
<dbReference type="STRING" id="392484.LP43_0412"/>
<proteinExistence type="inferred from homology"/>
<keyword evidence="5 13" id="KW-0813">Transport</keyword>
<dbReference type="InterPro" id="IPR004565">
    <property type="entry name" value="OM_lipoprot_LolB"/>
</dbReference>
<evidence type="ECO:0000256" key="4">
    <source>
        <dbReference type="ARBA" id="ARBA00016202"/>
    </source>
</evidence>
<keyword evidence="9 13" id="KW-0564">Palmitate</keyword>
<evidence type="ECO:0000256" key="11">
    <source>
        <dbReference type="ARBA" id="ARBA00023237"/>
    </source>
</evidence>
<name>A0A0A0BHI4_9GAMM</name>
<comment type="caution">
    <text evidence="14">The sequence shown here is derived from an EMBL/GenBank/DDBJ whole genome shotgun (WGS) entry which is preliminary data.</text>
</comment>
<evidence type="ECO:0000313" key="14">
    <source>
        <dbReference type="EMBL" id="KGM07993.1"/>
    </source>
</evidence>
<evidence type="ECO:0000256" key="7">
    <source>
        <dbReference type="ARBA" id="ARBA00022927"/>
    </source>
</evidence>
<dbReference type="PROSITE" id="PS51257">
    <property type="entry name" value="PROKAR_LIPOPROTEIN"/>
    <property type="match status" value="1"/>
</dbReference>
<dbReference type="SUPFAM" id="SSF89392">
    <property type="entry name" value="Prokaryotic lipoproteins and lipoprotein localization factors"/>
    <property type="match status" value="1"/>
</dbReference>
<dbReference type="NCBIfam" id="TIGR00548">
    <property type="entry name" value="lolB"/>
    <property type="match status" value="1"/>
</dbReference>
<reference evidence="14 15" key="1">
    <citation type="submission" date="2014-09" db="EMBL/GenBank/DDBJ databases">
        <authorList>
            <person name="Grob C."/>
            <person name="Taubert M."/>
            <person name="Howat A.M."/>
            <person name="Burns O.J."/>
            <person name="Dixon J.L."/>
            <person name="Chen Y."/>
            <person name="Murrell J.C."/>
        </authorList>
    </citation>
    <scope>NUCLEOTIDE SEQUENCE [LARGE SCALE GENOMIC DNA]</scope>
    <source>
        <strain evidence="14">L4</strain>
    </source>
</reference>
<dbReference type="GO" id="GO:0009279">
    <property type="term" value="C:cell outer membrane"/>
    <property type="evidence" value="ECO:0007669"/>
    <property type="project" value="UniProtKB-SubCell"/>
</dbReference>
<evidence type="ECO:0000256" key="9">
    <source>
        <dbReference type="ARBA" id="ARBA00023139"/>
    </source>
</evidence>
<dbReference type="CDD" id="cd16326">
    <property type="entry name" value="LolB"/>
    <property type="match status" value="1"/>
</dbReference>
<evidence type="ECO:0000256" key="5">
    <source>
        <dbReference type="ARBA" id="ARBA00022448"/>
    </source>
</evidence>
<dbReference type="GO" id="GO:0044874">
    <property type="term" value="P:lipoprotein localization to outer membrane"/>
    <property type="evidence" value="ECO:0007669"/>
    <property type="project" value="UniProtKB-UniRule"/>
</dbReference>
<evidence type="ECO:0000256" key="2">
    <source>
        <dbReference type="ARBA" id="ARBA00009696"/>
    </source>
</evidence>
<keyword evidence="11 13" id="KW-0998">Cell outer membrane</keyword>
<dbReference type="AlphaFoldDB" id="A0A0A0BHI4"/>
<dbReference type="InterPro" id="IPR029046">
    <property type="entry name" value="LolA/LolB/LppX"/>
</dbReference>
<evidence type="ECO:0000256" key="8">
    <source>
        <dbReference type="ARBA" id="ARBA00023136"/>
    </source>
</evidence>
<keyword evidence="7 13" id="KW-0653">Protein transport</keyword>
<evidence type="ECO:0000256" key="13">
    <source>
        <dbReference type="HAMAP-Rule" id="MF_00233"/>
    </source>
</evidence>
<evidence type="ECO:0000256" key="12">
    <source>
        <dbReference type="ARBA" id="ARBA00023288"/>
    </source>
</evidence>
<dbReference type="Pfam" id="PF03550">
    <property type="entry name" value="LolB"/>
    <property type="match status" value="1"/>
</dbReference>
<evidence type="ECO:0000256" key="3">
    <source>
        <dbReference type="ARBA" id="ARBA00011245"/>
    </source>
</evidence>
<keyword evidence="12 13" id="KW-0449">Lipoprotein</keyword>
<keyword evidence="8 13" id="KW-0472">Membrane</keyword>
<dbReference type="GO" id="GO:0015031">
    <property type="term" value="P:protein transport"/>
    <property type="evidence" value="ECO:0007669"/>
    <property type="project" value="UniProtKB-KW"/>
</dbReference>
<dbReference type="RefSeq" id="WP_036311446.1">
    <property type="nucleotide sequence ID" value="NZ_JRQD01000001.1"/>
</dbReference>